<dbReference type="Pfam" id="PF01490">
    <property type="entry name" value="Aa_trans"/>
    <property type="match status" value="1"/>
</dbReference>
<organism evidence="9 10">
    <name type="scientific">Tetrapisispora phaffii (strain ATCC 24235 / CBS 4417 / NBRC 1672 / NRRL Y-8282 / UCD 70-5)</name>
    <name type="common">Yeast</name>
    <name type="synonym">Fabospora phaffii</name>
    <dbReference type="NCBI Taxonomy" id="1071381"/>
    <lineage>
        <taxon>Eukaryota</taxon>
        <taxon>Fungi</taxon>
        <taxon>Dikarya</taxon>
        <taxon>Ascomycota</taxon>
        <taxon>Saccharomycotina</taxon>
        <taxon>Saccharomycetes</taxon>
        <taxon>Saccharomycetales</taxon>
        <taxon>Saccharomycetaceae</taxon>
        <taxon>Tetrapisispora</taxon>
    </lineage>
</organism>
<keyword evidence="3" id="KW-0926">Vacuole</keyword>
<evidence type="ECO:0000256" key="2">
    <source>
        <dbReference type="ARBA" id="ARBA00008066"/>
    </source>
</evidence>
<dbReference type="RefSeq" id="XP_003686088.1">
    <property type="nucleotide sequence ID" value="XM_003686040.1"/>
</dbReference>
<evidence type="ECO:0000256" key="5">
    <source>
        <dbReference type="ARBA" id="ARBA00022989"/>
    </source>
</evidence>
<feature type="transmembrane region" description="Helical" evidence="7">
    <location>
        <begin position="209"/>
        <end position="230"/>
    </location>
</feature>
<reference evidence="9 10" key="1">
    <citation type="journal article" date="2011" name="Proc. Natl. Acad. Sci. U.S.A.">
        <title>Evolutionary erosion of yeast sex chromosomes by mating-type switching accidents.</title>
        <authorList>
            <person name="Gordon J.L."/>
            <person name="Armisen D."/>
            <person name="Proux-Wera E."/>
            <person name="Oheigeartaigh S.S."/>
            <person name="Byrne K.P."/>
            <person name="Wolfe K.H."/>
        </authorList>
    </citation>
    <scope>NUCLEOTIDE SEQUENCE [LARGE SCALE GENOMIC DNA]</scope>
    <source>
        <strain evidence="10">ATCC 24235 / CBS 4417 / NBRC 1672 / NRRL Y-8282 / UCD 70-5</strain>
    </source>
</reference>
<gene>
    <name evidence="9" type="primary">TPHA0F01700</name>
    <name evidence="9" type="ordered locus">TPHA_0F01700</name>
</gene>
<keyword evidence="5 7" id="KW-1133">Transmembrane helix</keyword>
<evidence type="ECO:0000313" key="9">
    <source>
        <dbReference type="EMBL" id="CCE63654.1"/>
    </source>
</evidence>
<dbReference type="GeneID" id="11535342"/>
<feature type="transmembrane region" description="Helical" evidence="7">
    <location>
        <begin position="28"/>
        <end position="48"/>
    </location>
</feature>
<dbReference type="PANTHER" id="PTHR22950">
    <property type="entry name" value="AMINO ACID TRANSPORTER"/>
    <property type="match status" value="1"/>
</dbReference>
<dbReference type="KEGG" id="tpf:TPHA_0F01700"/>
<evidence type="ECO:0000256" key="7">
    <source>
        <dbReference type="SAM" id="Phobius"/>
    </source>
</evidence>
<feature type="domain" description="Amino acid transporter transmembrane" evidence="8">
    <location>
        <begin position="22"/>
        <end position="442"/>
    </location>
</feature>
<dbReference type="PANTHER" id="PTHR22950:SF666">
    <property type="entry name" value="VACUOLAR AMINO ACID TRANSPORTER 4"/>
    <property type="match status" value="1"/>
</dbReference>
<dbReference type="OMA" id="YLIFICE"/>
<feature type="transmembrane region" description="Helical" evidence="7">
    <location>
        <begin position="356"/>
        <end position="374"/>
    </location>
</feature>
<feature type="transmembrane region" description="Helical" evidence="7">
    <location>
        <begin position="380"/>
        <end position="403"/>
    </location>
</feature>
<dbReference type="GO" id="GO:0005774">
    <property type="term" value="C:vacuolar membrane"/>
    <property type="evidence" value="ECO:0007669"/>
    <property type="project" value="UniProtKB-SubCell"/>
</dbReference>
<dbReference type="GO" id="GO:0005302">
    <property type="term" value="F:L-tyrosine transmembrane transporter activity"/>
    <property type="evidence" value="ECO:0007669"/>
    <property type="project" value="TreeGrafter"/>
</dbReference>
<dbReference type="InterPro" id="IPR013057">
    <property type="entry name" value="AA_transpt_TM"/>
</dbReference>
<comment type="subcellular location">
    <subcellularLocation>
        <location evidence="1">Vacuole membrane</location>
        <topology evidence="1">Multi-pass membrane protein</topology>
    </subcellularLocation>
</comment>
<dbReference type="HOGENOM" id="CLU_009646_6_0_1"/>
<feature type="transmembrane region" description="Helical" evidence="7">
    <location>
        <begin position="54"/>
        <end position="77"/>
    </location>
</feature>
<evidence type="ECO:0000256" key="6">
    <source>
        <dbReference type="ARBA" id="ARBA00023136"/>
    </source>
</evidence>
<accession>G8BV72</accession>
<feature type="transmembrane region" description="Helical" evidence="7">
    <location>
        <begin position="271"/>
        <end position="296"/>
    </location>
</feature>
<feature type="transmembrane region" description="Helical" evidence="7">
    <location>
        <begin position="97"/>
        <end position="119"/>
    </location>
</feature>
<name>G8BV72_TETPH</name>
<keyword evidence="6 7" id="KW-0472">Membrane</keyword>
<protein>
    <recommendedName>
        <fullName evidence="8">Amino acid transporter transmembrane domain-containing protein</fullName>
    </recommendedName>
</protein>
<keyword evidence="10" id="KW-1185">Reference proteome</keyword>
<proteinExistence type="inferred from homology"/>
<dbReference type="STRING" id="1071381.G8BV72"/>
<keyword evidence="4 7" id="KW-0812">Transmembrane</keyword>
<dbReference type="EMBL" id="HE612861">
    <property type="protein sequence ID" value="CCE63654.1"/>
    <property type="molecule type" value="Genomic_DNA"/>
</dbReference>
<feature type="transmembrane region" description="Helical" evidence="7">
    <location>
        <begin position="139"/>
        <end position="156"/>
    </location>
</feature>
<feature type="transmembrane region" description="Helical" evidence="7">
    <location>
        <begin position="168"/>
        <end position="189"/>
    </location>
</feature>
<evidence type="ECO:0000313" key="10">
    <source>
        <dbReference type="Proteomes" id="UP000005666"/>
    </source>
</evidence>
<sequence length="444" mass="49809">MSTNSEKGFKNLNNNDTKQRTGTSNWKTYFLLLKSFVGTGSLLLPSAFHKGGLVFSVILIVIFGLYSYWCYFIIIKLKTKVKANTFQEIGNNILGRWMSYVILGSLVLTQIGFSSAYIIFVGENFNQVVYNMTNYECNIIYPILFQLGFNFAMSFISRMEVLTIPAVIANVLIICGIILVISYSLHHLILISDKKSDPGVMLFFNSNEWTLFIGTAIYAFEGVGLLIPIHNNMSSPKDFPKILLLVMLTMSIIFILIGTCGYLSYGEKIKVIILQSFAPGIFVNIIIVCFTIGILLSTPLQLFSLTSLLEDFLFTKKKIAVADEDLKVLEESDILCSESDTEAQGTKHINLRVYKIILRFLIVTTVCLIGYITSDKLNKLVAIVGSLACIPLVYIYPPLLNLYECSLPGIIKNNWSILPFVFDLFLIISGLCGMMYTSYRSVIL</sequence>
<evidence type="ECO:0000256" key="3">
    <source>
        <dbReference type="ARBA" id="ARBA00022554"/>
    </source>
</evidence>
<dbReference type="AlphaFoldDB" id="G8BV72"/>
<evidence type="ECO:0000256" key="1">
    <source>
        <dbReference type="ARBA" id="ARBA00004128"/>
    </source>
</evidence>
<dbReference type="eggNOG" id="KOG1304">
    <property type="taxonomic scope" value="Eukaryota"/>
</dbReference>
<feature type="transmembrane region" description="Helical" evidence="7">
    <location>
        <begin position="242"/>
        <end position="265"/>
    </location>
</feature>
<evidence type="ECO:0000256" key="4">
    <source>
        <dbReference type="ARBA" id="ARBA00022692"/>
    </source>
</evidence>
<dbReference type="OrthoDB" id="1684102at2759"/>
<feature type="transmembrane region" description="Helical" evidence="7">
    <location>
        <begin position="415"/>
        <end position="436"/>
    </location>
</feature>
<comment type="similarity">
    <text evidence="2">Belongs to the amino acid/polyamine transporter 2 family.</text>
</comment>
<dbReference type="Proteomes" id="UP000005666">
    <property type="component" value="Chromosome 6"/>
</dbReference>
<evidence type="ECO:0000259" key="8">
    <source>
        <dbReference type="Pfam" id="PF01490"/>
    </source>
</evidence>